<keyword evidence="1" id="KW-1133">Transmembrane helix</keyword>
<keyword evidence="5" id="KW-0675">Receptor</keyword>
<name>A0A6P7JXD0_9TELE</name>
<dbReference type="InterPro" id="IPR013783">
    <property type="entry name" value="Ig-like_fold"/>
</dbReference>
<keyword evidence="1" id="KW-0812">Transmembrane</keyword>
<feature type="signal peptide" evidence="2">
    <location>
        <begin position="1"/>
        <end position="18"/>
    </location>
</feature>
<organism evidence="4 5">
    <name type="scientific">Parambassis ranga</name>
    <name type="common">Indian glassy fish</name>
    <dbReference type="NCBI Taxonomy" id="210632"/>
    <lineage>
        <taxon>Eukaryota</taxon>
        <taxon>Metazoa</taxon>
        <taxon>Chordata</taxon>
        <taxon>Craniata</taxon>
        <taxon>Vertebrata</taxon>
        <taxon>Euteleostomi</taxon>
        <taxon>Actinopterygii</taxon>
        <taxon>Neopterygii</taxon>
        <taxon>Teleostei</taxon>
        <taxon>Neoteleostei</taxon>
        <taxon>Acanthomorphata</taxon>
        <taxon>Ovalentaria</taxon>
        <taxon>Ambassidae</taxon>
        <taxon>Parambassis</taxon>
    </lineage>
</organism>
<dbReference type="InterPro" id="IPR007110">
    <property type="entry name" value="Ig-like_dom"/>
</dbReference>
<dbReference type="CTD" id="933"/>
<dbReference type="Pfam" id="PF13895">
    <property type="entry name" value="Ig_2"/>
    <property type="match status" value="2"/>
</dbReference>
<dbReference type="AlphaFoldDB" id="A0A6P7JXD0"/>
<accession>A0A6P7JXD0</accession>
<evidence type="ECO:0000313" key="5">
    <source>
        <dbReference type="RefSeq" id="XP_028281307.1"/>
    </source>
</evidence>
<dbReference type="PANTHER" id="PTHR46013">
    <property type="entry name" value="VASCULAR CELL ADHESION MOLECULE 1"/>
    <property type="match status" value="1"/>
</dbReference>
<dbReference type="Pfam" id="PF07686">
    <property type="entry name" value="V-set"/>
    <property type="match status" value="1"/>
</dbReference>
<dbReference type="Gene3D" id="2.60.40.10">
    <property type="entry name" value="Immunoglobulins"/>
    <property type="match status" value="3"/>
</dbReference>
<keyword evidence="1" id="KW-0472">Membrane</keyword>
<gene>
    <name evidence="5" type="primary">cd22</name>
</gene>
<evidence type="ECO:0000256" key="1">
    <source>
        <dbReference type="SAM" id="Phobius"/>
    </source>
</evidence>
<dbReference type="GeneID" id="114448515"/>
<feature type="transmembrane region" description="Helical" evidence="1">
    <location>
        <begin position="302"/>
        <end position="324"/>
    </location>
</feature>
<proteinExistence type="predicted"/>
<evidence type="ECO:0000256" key="2">
    <source>
        <dbReference type="SAM" id="SignalP"/>
    </source>
</evidence>
<protein>
    <submittedName>
        <fullName evidence="5">B-cell receptor CD22 isoform X1</fullName>
    </submittedName>
</protein>
<evidence type="ECO:0000259" key="3">
    <source>
        <dbReference type="PROSITE" id="PS50835"/>
    </source>
</evidence>
<dbReference type="InterPro" id="IPR003598">
    <property type="entry name" value="Ig_sub2"/>
</dbReference>
<dbReference type="Proteomes" id="UP000515145">
    <property type="component" value="Chromosome 16"/>
</dbReference>
<dbReference type="PROSITE" id="PS50835">
    <property type="entry name" value="IG_LIKE"/>
    <property type="match status" value="2"/>
</dbReference>
<dbReference type="InterPro" id="IPR036179">
    <property type="entry name" value="Ig-like_dom_sf"/>
</dbReference>
<dbReference type="InParanoid" id="A0A6P7JXD0"/>
<sequence length="355" mass="39055">MIAVVLILIMKPAGPVSAAWSVTFKNPDPCALKGASVEFRCSYSYPETENVLKTSWYKGCMKDGHWKRVDLSVLPSYQNRSEYLGDQQHSCGLALHNLQDNDTGHYYFGLETDKYIRQSQDSVFLSVTELNVRVSPQRVRMGDNVKLECGMSCEPAPSTVWLKDTQPITNTEFQAQADDAGTYVCVVEGLESVNSHSVTLDVQYSPLNVSVEVTPPGLLAVGSSVNLTCSSAANPVADNYTWYRATASTSITQVGSGPVLSFPSMEESHNGVYVCQAGNHLGENNSTEVLLTVGRTDIYKSILIGIGVTVLLLLLLPLVIIWIWKHYRKSADTEEHSHDYENVSASHDYENVTTS</sequence>
<feature type="domain" description="Ig-like" evidence="3">
    <location>
        <begin position="128"/>
        <end position="201"/>
    </location>
</feature>
<dbReference type="SMART" id="SM00408">
    <property type="entry name" value="IGc2"/>
    <property type="match status" value="2"/>
</dbReference>
<dbReference type="OrthoDB" id="10012075at2759"/>
<keyword evidence="4" id="KW-1185">Reference proteome</keyword>
<keyword evidence="2" id="KW-0732">Signal</keyword>
<feature type="chain" id="PRO_5027729807" evidence="2">
    <location>
        <begin position="19"/>
        <end position="355"/>
    </location>
</feature>
<feature type="domain" description="Ig-like" evidence="3">
    <location>
        <begin position="206"/>
        <end position="292"/>
    </location>
</feature>
<dbReference type="PANTHER" id="PTHR46013:SF4">
    <property type="entry name" value="B-CELL RECEPTOR CD22-RELATED"/>
    <property type="match status" value="1"/>
</dbReference>
<reference evidence="5" key="1">
    <citation type="submission" date="2025-08" db="UniProtKB">
        <authorList>
            <consortium name="RefSeq"/>
        </authorList>
    </citation>
    <scope>IDENTIFICATION</scope>
</reference>
<dbReference type="SUPFAM" id="SSF48726">
    <property type="entry name" value="Immunoglobulin"/>
    <property type="match status" value="3"/>
</dbReference>
<dbReference type="InterPro" id="IPR003599">
    <property type="entry name" value="Ig_sub"/>
</dbReference>
<dbReference type="RefSeq" id="XP_028281307.1">
    <property type="nucleotide sequence ID" value="XM_028425506.1"/>
</dbReference>
<dbReference type="SMART" id="SM00409">
    <property type="entry name" value="IG"/>
    <property type="match status" value="3"/>
</dbReference>
<dbReference type="InterPro" id="IPR013106">
    <property type="entry name" value="Ig_V-set"/>
</dbReference>
<evidence type="ECO:0000313" key="4">
    <source>
        <dbReference type="Proteomes" id="UP000515145"/>
    </source>
</evidence>